<gene>
    <name evidence="1" type="ORF">GMB86_09360</name>
</gene>
<dbReference type="EMBL" id="WNHB01000013">
    <property type="protein sequence ID" value="MTT32210.1"/>
    <property type="molecule type" value="Genomic_DNA"/>
</dbReference>
<comment type="caution">
    <text evidence="1">The sequence shown here is derived from an EMBL/GenBank/DDBJ whole genome shotgun (WGS) entry which is preliminary data.</text>
</comment>
<evidence type="ECO:0000313" key="1">
    <source>
        <dbReference type="EMBL" id="MTT32210.1"/>
    </source>
</evidence>
<dbReference type="Pfam" id="PF13541">
    <property type="entry name" value="ChlI"/>
    <property type="match status" value="1"/>
</dbReference>
<accession>A0A6N8CRA2</accession>
<dbReference type="Proteomes" id="UP000440978">
    <property type="component" value="Unassembled WGS sequence"/>
</dbReference>
<evidence type="ECO:0000313" key="2">
    <source>
        <dbReference type="Proteomes" id="UP000440978"/>
    </source>
</evidence>
<proteinExistence type="predicted"/>
<dbReference type="AlphaFoldDB" id="A0A6N8CRA2"/>
<keyword evidence="2" id="KW-1185">Reference proteome</keyword>
<name>A0A6N8CRA2_9BACI</name>
<protein>
    <submittedName>
        <fullName evidence="1">Uncharacterized protein</fullName>
    </submittedName>
</protein>
<reference evidence="1 2" key="1">
    <citation type="submission" date="2019-11" db="EMBL/GenBank/DDBJ databases">
        <title>Terrilactibacillus tamarindus sp. nov. BCM23-1 isolated from bark of Tamarindus indica.</title>
        <authorList>
            <person name="Kingkaew E."/>
            <person name="Tanasupawat S."/>
        </authorList>
    </citation>
    <scope>NUCLEOTIDE SEQUENCE [LARGE SCALE GENOMIC DNA]</scope>
    <source>
        <strain evidence="1 2">BCM23-1</strain>
    </source>
</reference>
<sequence length="129" mass="14461">MPGKESVCIVCLPDARVKESKERVVGALYSLECEFPDKKEMNLSPAEHRRNSQVFDLTIAVGMVKDVNHFQDKIPDDAAFLGACHTMEPLNRWKGLPVIFAAKKKRLYLPIIPDLPLTGWALISILSID</sequence>
<dbReference type="OrthoDB" id="9813147at2"/>
<organism evidence="1 2">
    <name type="scientific">Terrilactibacillus tamarindi</name>
    <dbReference type="NCBI Taxonomy" id="2599694"/>
    <lineage>
        <taxon>Bacteria</taxon>
        <taxon>Bacillati</taxon>
        <taxon>Bacillota</taxon>
        <taxon>Bacilli</taxon>
        <taxon>Bacillales</taxon>
        <taxon>Bacillaceae</taxon>
        <taxon>Terrilactibacillus</taxon>
    </lineage>
</organism>